<feature type="region of interest" description="Disordered" evidence="1">
    <location>
        <begin position="1"/>
        <end position="40"/>
    </location>
</feature>
<feature type="transmembrane region" description="Helical" evidence="2">
    <location>
        <begin position="96"/>
        <end position="118"/>
    </location>
</feature>
<evidence type="ECO:0000256" key="2">
    <source>
        <dbReference type="SAM" id="Phobius"/>
    </source>
</evidence>
<sequence>MSATDDRPGPPGRTAARIPGGSRNLLDDAPGTDRPARVGTTPLTPLFVRLKLALLRNGLRQSSGRRVAYVVTMVLVLLFAAIQLLGLILLRGHAHADTLVVLTVTVVGLGWAVMPLFFPSGDETLDPTRLVMLPLRPRPLVRALLAASLVGIGPLFTLCLVGGSVFTLAHGPAAIVFGVVGALVALLVCVALARAMAAANIRLLTSRKGRDLAVLSGLVVAVGAQLVNFGAQRLGASGGLSQLDTAGDVVSWIPPASALGAIASVSRGAYGTGVAQLALSLAVLAALLAFWQHSLTKLMTAPDGSTLAAAEPGAKSRKKERGDKGAPSRRLLPAGRTGTVMERTLRYVWRDPKTKAAWVTSLVIGLIVPLFNAAQGQGSIYFACFAAGMLGIQMYNQFGQDTSAFWMVAMTISSPRDAYVELRGRALALLLVTLPYATLVTVATTALLGDWGSLAEALGLSYALLGAMLATGAWCSARFPYSIPQQGYKNVVPGQAGLVWVSIFGGMVAAALLCAPVLALTITLHVTGRDGLLWLLLPVGAVYGFLISLGGLKLAAPRTAARLPEILAAVSK</sequence>
<dbReference type="STRING" id="83656.B1H18_30495"/>
<dbReference type="RefSeq" id="WP_077973676.1">
    <property type="nucleotide sequence ID" value="NZ_CP045178.1"/>
</dbReference>
<proteinExistence type="predicted"/>
<feature type="transmembrane region" description="Helical" evidence="2">
    <location>
        <begin position="67"/>
        <end position="90"/>
    </location>
</feature>
<dbReference type="AlphaFoldDB" id="A0A1V4A098"/>
<dbReference type="EMBL" id="MVFC01000040">
    <property type="protein sequence ID" value="OON72243.1"/>
    <property type="molecule type" value="Genomic_DNA"/>
</dbReference>
<organism evidence="3 4">
    <name type="scientific">Streptomyces tsukubensis</name>
    <dbReference type="NCBI Taxonomy" id="83656"/>
    <lineage>
        <taxon>Bacteria</taxon>
        <taxon>Bacillati</taxon>
        <taxon>Actinomycetota</taxon>
        <taxon>Actinomycetes</taxon>
        <taxon>Kitasatosporales</taxon>
        <taxon>Streptomycetaceae</taxon>
        <taxon>Streptomyces</taxon>
    </lineage>
</organism>
<feature type="transmembrane region" description="Helical" evidence="2">
    <location>
        <begin position="356"/>
        <end position="374"/>
    </location>
</feature>
<keyword evidence="4" id="KW-1185">Reference proteome</keyword>
<keyword evidence="2" id="KW-0472">Membrane</keyword>
<accession>A0A1V4A098</accession>
<comment type="caution">
    <text evidence="3">The sequence shown here is derived from an EMBL/GenBank/DDBJ whole genome shotgun (WGS) entry which is preliminary data.</text>
</comment>
<feature type="transmembrane region" description="Helical" evidence="2">
    <location>
        <begin position="426"/>
        <end position="448"/>
    </location>
</feature>
<evidence type="ECO:0000313" key="4">
    <source>
        <dbReference type="Proteomes" id="UP000190539"/>
    </source>
</evidence>
<feature type="region of interest" description="Disordered" evidence="1">
    <location>
        <begin position="306"/>
        <end position="333"/>
    </location>
</feature>
<dbReference type="Proteomes" id="UP000190539">
    <property type="component" value="Unassembled WGS sequence"/>
</dbReference>
<feature type="transmembrane region" description="Helical" evidence="2">
    <location>
        <begin position="212"/>
        <end position="231"/>
    </location>
</feature>
<feature type="transmembrane region" description="Helical" evidence="2">
    <location>
        <begin position="460"/>
        <end position="477"/>
    </location>
</feature>
<feature type="transmembrane region" description="Helical" evidence="2">
    <location>
        <begin position="269"/>
        <end position="291"/>
    </location>
</feature>
<feature type="transmembrane region" description="Helical" evidence="2">
    <location>
        <begin position="172"/>
        <end position="192"/>
    </location>
</feature>
<reference evidence="3 4" key="1">
    <citation type="submission" date="2017-02" db="EMBL/GenBank/DDBJ databases">
        <title>Draft Genome Sequence of Streptomyces tsukubaensis F601, a Producer of the immunosuppressant tacrolimus FK506.</title>
        <authorList>
            <person name="Zong G."/>
            <person name="Zhong C."/>
            <person name="Fu J."/>
            <person name="Qin R."/>
            <person name="Cao G."/>
        </authorList>
    </citation>
    <scope>NUCLEOTIDE SEQUENCE [LARGE SCALE GENOMIC DNA]</scope>
    <source>
        <strain evidence="3 4">F601</strain>
    </source>
</reference>
<keyword evidence="2" id="KW-0812">Transmembrane</keyword>
<evidence type="ECO:0000256" key="1">
    <source>
        <dbReference type="SAM" id="MobiDB-lite"/>
    </source>
</evidence>
<feature type="transmembrane region" description="Helical" evidence="2">
    <location>
        <begin position="380"/>
        <end position="398"/>
    </location>
</feature>
<name>A0A1V4A098_9ACTN</name>
<evidence type="ECO:0000313" key="3">
    <source>
        <dbReference type="EMBL" id="OON72243.1"/>
    </source>
</evidence>
<keyword evidence="2" id="KW-1133">Transmembrane helix</keyword>
<feature type="transmembrane region" description="Helical" evidence="2">
    <location>
        <begin position="139"/>
        <end position="166"/>
    </location>
</feature>
<gene>
    <name evidence="3" type="ORF">B1H18_30495</name>
</gene>
<protein>
    <submittedName>
        <fullName evidence="3">Transporter</fullName>
    </submittedName>
</protein>
<feature type="transmembrane region" description="Helical" evidence="2">
    <location>
        <begin position="532"/>
        <end position="552"/>
    </location>
</feature>
<feature type="transmembrane region" description="Helical" evidence="2">
    <location>
        <begin position="498"/>
        <end position="526"/>
    </location>
</feature>
<dbReference type="OrthoDB" id="4334618at2"/>